<dbReference type="InterPro" id="IPR028596">
    <property type="entry name" value="KATNA1"/>
</dbReference>
<dbReference type="SMART" id="SM00382">
    <property type="entry name" value="AAA"/>
    <property type="match status" value="1"/>
</dbReference>
<comment type="similarity">
    <text evidence="7">Belongs to the AAA ATPase family. Katanin p60 subunit A1 subfamily.</text>
</comment>
<keyword evidence="1 7" id="KW-0963">Cytoplasm</keyword>
<evidence type="ECO:0000256" key="6">
    <source>
        <dbReference type="ARBA" id="ARBA00023235"/>
    </source>
</evidence>
<dbReference type="Proteomes" id="UP001431209">
    <property type="component" value="Unassembled WGS sequence"/>
</dbReference>
<dbReference type="Pfam" id="PF09336">
    <property type="entry name" value="Vps4_C"/>
    <property type="match status" value="1"/>
</dbReference>
<dbReference type="Gene3D" id="2.60.120.560">
    <property type="entry name" value="Exo-inulinase, domain 1"/>
    <property type="match status" value="1"/>
</dbReference>
<dbReference type="GO" id="GO:0051013">
    <property type="term" value="P:microtubule severing"/>
    <property type="evidence" value="ECO:0007669"/>
    <property type="project" value="UniProtKB-UniRule"/>
</dbReference>
<feature type="region of interest" description="Disordered" evidence="8">
    <location>
        <begin position="369"/>
        <end position="393"/>
    </location>
</feature>
<accession>A0AAW2ZCT5</accession>
<dbReference type="InterPro" id="IPR015415">
    <property type="entry name" value="Spast_Vps4_C"/>
</dbReference>
<name>A0AAW2ZCT5_9EUKA</name>
<evidence type="ECO:0000313" key="11">
    <source>
        <dbReference type="Proteomes" id="UP001431209"/>
    </source>
</evidence>
<reference evidence="10 11" key="1">
    <citation type="submission" date="2024-03" db="EMBL/GenBank/DDBJ databases">
        <title>The Acrasis kona genome and developmental transcriptomes reveal deep origins of eukaryotic multicellular pathways.</title>
        <authorList>
            <person name="Sheikh S."/>
            <person name="Fu C.-J."/>
            <person name="Brown M.W."/>
            <person name="Baldauf S.L."/>
        </authorList>
    </citation>
    <scope>NUCLEOTIDE SEQUENCE [LARGE SCALE GENOMIC DNA]</scope>
    <source>
        <strain evidence="10 11">ATCC MYA-3509</strain>
    </source>
</reference>
<dbReference type="Pfam" id="PF00004">
    <property type="entry name" value="AAA"/>
    <property type="match status" value="1"/>
</dbReference>
<evidence type="ECO:0000256" key="1">
    <source>
        <dbReference type="ARBA" id="ARBA00022490"/>
    </source>
</evidence>
<feature type="compositionally biased region" description="Polar residues" evidence="8">
    <location>
        <begin position="26"/>
        <end position="57"/>
    </location>
</feature>
<dbReference type="PANTHER" id="PTHR23074">
    <property type="entry name" value="AAA DOMAIN-CONTAINING"/>
    <property type="match status" value="1"/>
</dbReference>
<dbReference type="GO" id="GO:0005874">
    <property type="term" value="C:microtubule"/>
    <property type="evidence" value="ECO:0007669"/>
    <property type="project" value="UniProtKB-KW"/>
</dbReference>
<dbReference type="GO" id="GO:0008017">
    <property type="term" value="F:microtubule binding"/>
    <property type="evidence" value="ECO:0007669"/>
    <property type="project" value="UniProtKB-UniRule"/>
</dbReference>
<keyword evidence="2 7" id="KW-0493">Microtubule</keyword>
<feature type="region of interest" description="Disordered" evidence="8">
    <location>
        <begin position="26"/>
        <end position="67"/>
    </location>
</feature>
<keyword evidence="6 7" id="KW-0413">Isomerase</keyword>
<dbReference type="InterPro" id="IPR027417">
    <property type="entry name" value="P-loop_NTPase"/>
</dbReference>
<dbReference type="FunFam" id="3.40.50.300:FF:000159">
    <property type="entry name" value="Katanin p60 ATPase-containing subunit A1"/>
    <property type="match status" value="1"/>
</dbReference>
<evidence type="ECO:0000313" key="10">
    <source>
        <dbReference type="EMBL" id="KAL0487556.1"/>
    </source>
</evidence>
<proteinExistence type="inferred from homology"/>
<comment type="function">
    <text evidence="7">Severs microtubules in an ATP-dependent manner. Microtubule severing may promote rapid reorganization of cellular microtubule arrays.</text>
</comment>
<evidence type="ECO:0000256" key="5">
    <source>
        <dbReference type="ARBA" id="ARBA00023212"/>
    </source>
</evidence>
<keyword evidence="11" id="KW-1185">Reference proteome</keyword>
<comment type="caution">
    <text evidence="10">The sequence shown here is derived from an EMBL/GenBank/DDBJ whole genome shotgun (WGS) entry which is preliminary data.</text>
</comment>
<dbReference type="HAMAP" id="MF_03023">
    <property type="entry name" value="Katanin_p60_A1"/>
    <property type="match status" value="1"/>
</dbReference>
<feature type="domain" description="AAA+ ATPase" evidence="9">
    <location>
        <begin position="447"/>
        <end position="588"/>
    </location>
</feature>
<dbReference type="EC" id="5.6.1.1" evidence="7"/>
<keyword evidence="4 7" id="KW-0067">ATP-binding</keyword>
<organism evidence="10 11">
    <name type="scientific">Acrasis kona</name>
    <dbReference type="NCBI Taxonomy" id="1008807"/>
    <lineage>
        <taxon>Eukaryota</taxon>
        <taxon>Discoba</taxon>
        <taxon>Heterolobosea</taxon>
        <taxon>Tetramitia</taxon>
        <taxon>Eutetramitia</taxon>
        <taxon>Acrasidae</taxon>
        <taxon>Acrasis</taxon>
    </lineage>
</organism>
<evidence type="ECO:0000256" key="4">
    <source>
        <dbReference type="ARBA" id="ARBA00022840"/>
    </source>
</evidence>
<sequence length="697" mass="77016">MDGSNQDFVMMQKAIYASMQQGRSNTNINIQRGSSSDYGGFRSRTTSSGLTNTQARKANSAGPSRAEVYRQPKPKLNTTGRVNVLHREGIAPAPPGTENKKTNSVARRLLAPSQTTKSNVTTKDLSPGVMGGSQWEIKLAKAKAKKPTTIGGLEFDHDDDEESITSYLSPKTRSAPSSAPSSSSTPSWCDGWRERIGRGRKSVVCDTHGQRVLVVESSSSSFVFVCTCNTKRPDPSNYDLNLQAKCTKPTDAQLFSIILNYKSTRNKDEYISITMNTGQRYWKVERIDASSLHPVVLGQAMDRSLRTGKSVDVCIKVRRDRISIFSSEKEILSNVQCLLNQQDQLDGEVGVGVYQTCSVIRYWSIDSVQPNTPKSSRGQRGETPVDRPLPSGIEPGLAEMIKRDIIQEDLKISWDDIAELGTAKKLLKEAVILPMILPEFFTGLRKPWGGVLLFGPPGTGKTMLAKAVASQGKTTFFNCNASTLVSKWHGESERLVKCLFQMARHYAPSTIFFDEIDALMMSRGSGTEHEASRRMKSELLSQIDGISSGSGDTTNGTVMVLATTNKPWEIDEAMRRRLEKRIYIPLPDLTARKAMFGLFLKTVEIDEEVTLDYLAARTEGFSGADIMSVCRDASMMPLRRAIADKSPDEIVELKEQGALQFTLGVGDFNEAFKSVQSSVSTKELERYQSWMDEFGSS</sequence>
<dbReference type="InterPro" id="IPR050304">
    <property type="entry name" value="MT-severing_AAA_ATPase"/>
</dbReference>
<comment type="catalytic activity">
    <reaction evidence="7">
        <text>n ATP + n H2O + a microtubule = n ADP + n phosphate + (n+1) alpha/beta tubulin heterodimers.</text>
        <dbReference type="EC" id="5.6.1.1"/>
    </reaction>
</comment>
<comment type="subcellular location">
    <subcellularLocation>
        <location evidence="7">Cytoplasm</location>
        <location evidence="7">Cytoskeleton</location>
    </subcellularLocation>
</comment>
<evidence type="ECO:0000256" key="3">
    <source>
        <dbReference type="ARBA" id="ARBA00022741"/>
    </source>
</evidence>
<dbReference type="PANTHER" id="PTHR23074:SF19">
    <property type="entry name" value="KATANIN P60 ATPASE-CONTAINING SUBUNIT A1"/>
    <property type="match status" value="1"/>
</dbReference>
<dbReference type="GO" id="GO:0016887">
    <property type="term" value="F:ATP hydrolysis activity"/>
    <property type="evidence" value="ECO:0007669"/>
    <property type="project" value="InterPro"/>
</dbReference>
<evidence type="ECO:0000256" key="2">
    <source>
        <dbReference type="ARBA" id="ARBA00022701"/>
    </source>
</evidence>
<feature type="compositionally biased region" description="Polar residues" evidence="8">
    <location>
        <begin position="369"/>
        <end position="378"/>
    </location>
</feature>
<dbReference type="GO" id="GO:0005737">
    <property type="term" value="C:cytoplasm"/>
    <property type="evidence" value="ECO:0007669"/>
    <property type="project" value="UniProtKB-UniRule"/>
</dbReference>
<dbReference type="InterPro" id="IPR041569">
    <property type="entry name" value="AAA_lid_3"/>
</dbReference>
<dbReference type="Pfam" id="PF17862">
    <property type="entry name" value="AAA_lid_3"/>
    <property type="match status" value="1"/>
</dbReference>
<keyword evidence="5 7" id="KW-0206">Cytoskeleton</keyword>
<keyword evidence="3 7" id="KW-0547">Nucleotide-binding</keyword>
<evidence type="ECO:0000256" key="7">
    <source>
        <dbReference type="HAMAP-Rule" id="MF_03023"/>
    </source>
</evidence>
<feature type="compositionally biased region" description="Low complexity" evidence="8">
    <location>
        <begin position="169"/>
        <end position="187"/>
    </location>
</feature>
<dbReference type="GO" id="GO:0008568">
    <property type="term" value="F:microtubule severing ATPase activity"/>
    <property type="evidence" value="ECO:0007669"/>
    <property type="project" value="UniProtKB-EC"/>
</dbReference>
<dbReference type="InterPro" id="IPR003959">
    <property type="entry name" value="ATPase_AAA_core"/>
</dbReference>
<dbReference type="InterPro" id="IPR003593">
    <property type="entry name" value="AAA+_ATPase"/>
</dbReference>
<gene>
    <name evidence="7" type="primary">KATNA1</name>
    <name evidence="10" type="ORF">AKO1_000320</name>
</gene>
<evidence type="ECO:0000259" key="9">
    <source>
        <dbReference type="SMART" id="SM00382"/>
    </source>
</evidence>
<protein>
    <recommendedName>
        <fullName evidence="7">Katanin p60 ATPase-containing subunit A1</fullName>
        <shortName evidence="7">Katanin p60 subunit A1</shortName>
        <ecNumber evidence="7">5.6.1.1</ecNumber>
    </recommendedName>
    <alternativeName>
        <fullName evidence="7">p60 katanin</fullName>
    </alternativeName>
</protein>
<dbReference type="AlphaFoldDB" id="A0AAW2ZCT5"/>
<dbReference type="EMBL" id="JAOPGA020001349">
    <property type="protein sequence ID" value="KAL0487556.1"/>
    <property type="molecule type" value="Genomic_DNA"/>
</dbReference>
<feature type="binding site" evidence="7">
    <location>
        <begin position="455"/>
        <end position="462"/>
    </location>
    <ligand>
        <name>ATP</name>
        <dbReference type="ChEBI" id="CHEBI:30616"/>
    </ligand>
</feature>
<dbReference type="Gene3D" id="3.40.50.300">
    <property type="entry name" value="P-loop containing nucleotide triphosphate hydrolases"/>
    <property type="match status" value="1"/>
</dbReference>
<dbReference type="GO" id="GO:0005524">
    <property type="term" value="F:ATP binding"/>
    <property type="evidence" value="ECO:0007669"/>
    <property type="project" value="UniProtKB-KW"/>
</dbReference>
<evidence type="ECO:0000256" key="8">
    <source>
        <dbReference type="SAM" id="MobiDB-lite"/>
    </source>
</evidence>
<dbReference type="SUPFAM" id="SSF52540">
    <property type="entry name" value="P-loop containing nucleoside triphosphate hydrolases"/>
    <property type="match status" value="1"/>
</dbReference>
<feature type="region of interest" description="Disordered" evidence="8">
    <location>
        <begin position="151"/>
        <end position="189"/>
    </location>
</feature>
<dbReference type="Gene3D" id="1.10.8.60">
    <property type="match status" value="1"/>
</dbReference>